<feature type="region of interest" description="Disordered" evidence="1">
    <location>
        <begin position="158"/>
        <end position="204"/>
    </location>
</feature>
<gene>
    <name evidence="2" type="ORF">PCL_12658</name>
</gene>
<comment type="caution">
    <text evidence="2">The sequence shown here is derived from an EMBL/GenBank/DDBJ whole genome shotgun (WGS) entry which is preliminary data.</text>
</comment>
<feature type="region of interest" description="Disordered" evidence="1">
    <location>
        <begin position="656"/>
        <end position="684"/>
    </location>
</feature>
<evidence type="ECO:0000313" key="2">
    <source>
        <dbReference type="EMBL" id="PWI64113.1"/>
    </source>
</evidence>
<protein>
    <submittedName>
        <fullName evidence="2">Uncharacterized protein</fullName>
    </submittedName>
</protein>
<organism evidence="2 3">
    <name type="scientific">Purpureocillium lilacinum</name>
    <name type="common">Paecilomyces lilacinus</name>
    <dbReference type="NCBI Taxonomy" id="33203"/>
    <lineage>
        <taxon>Eukaryota</taxon>
        <taxon>Fungi</taxon>
        <taxon>Dikarya</taxon>
        <taxon>Ascomycota</taxon>
        <taxon>Pezizomycotina</taxon>
        <taxon>Sordariomycetes</taxon>
        <taxon>Hypocreomycetidae</taxon>
        <taxon>Hypocreales</taxon>
        <taxon>Ophiocordycipitaceae</taxon>
        <taxon>Purpureocillium</taxon>
    </lineage>
</organism>
<sequence>MASATTGSHATDDTFNLGPYSPGWLQRLAPCILLRNSPRDVGASSALRPTTRTASSPLVRFSNAAATLGGGTFSDPFDLDNHVPLIFADRARAAQLQNRSPAVNQPIEPILEPVSVVDGANRVAQEQTDAYNAKLAVFQLPRLLAPVSLHTATPTAPTYSSVAAGRSPLQPCGGHTTPSFAAPPPAPQQAADQRLHGRPVPAPPKEDLRVFVRLDAEAPARKFESYAIRTHIAAKVGIDLYQIPAAFPVNSGWALRTTDTTTRDLIVQRQSEWAQDLGANTVETSRNGTPTSSPPALEGSSICKATKPTTTKPLEARSPVKPACRPSASGRAVMIRTTFQLRPPTFLQTMRKAASPRLELHRPNAACKLPRATYRGFTECAARPIRSHGVHRRLTQEEKNRVRKMGEQLFVQRARQTEQNEQDAQRSPRSQDAPPPVPKQSQPQDAGLDARHEPHGLMSSKSDPRLYQNITVSASVFNCGSQGSGKSHTLGCMLENCLIPSGANRLPRPLTGIVFHYDSFTSDAGGAPCEAAYLSSHPNIRVRVLCPPTNIFQIRRIYRALPNVHVQELRFDEGDLNTKRMLDLMAVSSVQGGSIPLYMHVVTRILRQLRIMQQKSNTAFKYRDFKRYLDAEDLTPSQRCPLQQRLDTLDSFMSKEENHLAPSGGGKKKKPVFSAKQGSRWEPKVSGGSLRDYLLASPHIPIAKSKQTTIQPFIGSEALQFVLGARQRVVQARHPDAVFYWPRERPSSETARAASNDRGGQRVWGHPPPTRVRPRVIVVESLVVVGKVSVTGPCREQVVEEWSWEL</sequence>
<feature type="compositionally biased region" description="Polar residues" evidence="1">
    <location>
        <begin position="281"/>
        <end position="291"/>
    </location>
</feature>
<proteinExistence type="predicted"/>
<accession>A0A2U3DPD5</accession>
<reference evidence="2 3" key="1">
    <citation type="journal article" date="2016" name="Front. Microbiol.">
        <title>Genome and transcriptome sequences reveal the specific parasitism of the nematophagous Purpureocillium lilacinum 36-1.</title>
        <authorList>
            <person name="Xie J."/>
            <person name="Li S."/>
            <person name="Mo C."/>
            <person name="Xiao X."/>
            <person name="Peng D."/>
            <person name="Wang G."/>
            <person name="Xiao Y."/>
        </authorList>
    </citation>
    <scope>NUCLEOTIDE SEQUENCE [LARGE SCALE GENOMIC DNA]</scope>
    <source>
        <strain evidence="2 3">36-1</strain>
    </source>
</reference>
<name>A0A2U3DPD5_PURLI</name>
<evidence type="ECO:0000313" key="3">
    <source>
        <dbReference type="Proteomes" id="UP000245956"/>
    </source>
</evidence>
<evidence type="ECO:0000256" key="1">
    <source>
        <dbReference type="SAM" id="MobiDB-lite"/>
    </source>
</evidence>
<dbReference type="EMBL" id="LCWV01000092">
    <property type="protein sequence ID" value="PWI64113.1"/>
    <property type="molecule type" value="Genomic_DNA"/>
</dbReference>
<dbReference type="AlphaFoldDB" id="A0A2U3DPD5"/>
<feature type="region of interest" description="Disordered" evidence="1">
    <location>
        <begin position="414"/>
        <end position="464"/>
    </location>
</feature>
<feature type="compositionally biased region" description="Basic and acidic residues" evidence="1">
    <location>
        <begin position="415"/>
        <end position="426"/>
    </location>
</feature>
<feature type="region of interest" description="Disordered" evidence="1">
    <location>
        <begin position="746"/>
        <end position="768"/>
    </location>
</feature>
<feature type="region of interest" description="Disordered" evidence="1">
    <location>
        <begin position="279"/>
        <end position="304"/>
    </location>
</feature>
<dbReference type="Proteomes" id="UP000245956">
    <property type="component" value="Unassembled WGS sequence"/>
</dbReference>